<feature type="region of interest" description="Disordered" evidence="1">
    <location>
        <begin position="208"/>
        <end position="243"/>
    </location>
</feature>
<evidence type="ECO:0000313" key="4">
    <source>
        <dbReference type="RefSeq" id="XP_022258597.1"/>
    </source>
</evidence>
<accession>A0ABM1TRU1</accession>
<feature type="compositionally biased region" description="Polar residues" evidence="1">
    <location>
        <begin position="134"/>
        <end position="163"/>
    </location>
</feature>
<feature type="region of interest" description="Disordered" evidence="1">
    <location>
        <begin position="134"/>
        <end position="175"/>
    </location>
</feature>
<dbReference type="GeneID" id="111089795"/>
<reference evidence="4" key="1">
    <citation type="submission" date="2025-08" db="UniProtKB">
        <authorList>
            <consortium name="RefSeq"/>
        </authorList>
    </citation>
    <scope>IDENTIFICATION</scope>
    <source>
        <tissue evidence="4">Muscle</tissue>
    </source>
</reference>
<evidence type="ECO:0000256" key="1">
    <source>
        <dbReference type="SAM" id="MobiDB-lite"/>
    </source>
</evidence>
<dbReference type="Pfam" id="PF15743">
    <property type="entry name" value="SPATA1_C"/>
    <property type="match status" value="1"/>
</dbReference>
<dbReference type="PANTHER" id="PTHR14421">
    <property type="entry name" value="SPERMATOGENESIS-ASSOCIATED PROTEIN 1"/>
    <property type="match status" value="1"/>
</dbReference>
<organism evidence="3 4">
    <name type="scientific">Limulus polyphemus</name>
    <name type="common">Atlantic horseshoe crab</name>
    <dbReference type="NCBI Taxonomy" id="6850"/>
    <lineage>
        <taxon>Eukaryota</taxon>
        <taxon>Metazoa</taxon>
        <taxon>Ecdysozoa</taxon>
        <taxon>Arthropoda</taxon>
        <taxon>Chelicerata</taxon>
        <taxon>Merostomata</taxon>
        <taxon>Xiphosura</taxon>
        <taxon>Limulidae</taxon>
        <taxon>Limulus</taxon>
    </lineage>
</organism>
<feature type="domain" description="Spermatogenesis-associated protein 1 C-terminal" evidence="2">
    <location>
        <begin position="1417"/>
        <end position="1543"/>
    </location>
</feature>
<dbReference type="InterPro" id="IPR039062">
    <property type="entry name" value="SPAT1"/>
</dbReference>
<keyword evidence="3" id="KW-1185">Reference proteome</keyword>
<feature type="region of interest" description="Disordered" evidence="1">
    <location>
        <begin position="1063"/>
        <end position="1237"/>
    </location>
</feature>
<gene>
    <name evidence="4" type="primary">LOC111089795</name>
</gene>
<feature type="compositionally biased region" description="Polar residues" evidence="1">
    <location>
        <begin position="208"/>
        <end position="231"/>
    </location>
</feature>
<dbReference type="PANTHER" id="PTHR14421:SF3">
    <property type="entry name" value="SPERMATOGENESIS-ASSOCIATED PROTEIN 1"/>
    <property type="match status" value="1"/>
</dbReference>
<evidence type="ECO:0000313" key="3">
    <source>
        <dbReference type="Proteomes" id="UP000694941"/>
    </source>
</evidence>
<proteinExistence type="predicted"/>
<name>A0ABM1TRU1_LIMPO</name>
<dbReference type="Proteomes" id="UP000694941">
    <property type="component" value="Unplaced"/>
</dbReference>
<evidence type="ECO:0000259" key="2">
    <source>
        <dbReference type="Pfam" id="PF15743"/>
    </source>
</evidence>
<dbReference type="InterPro" id="IPR031478">
    <property type="entry name" value="SPATA1_C"/>
</dbReference>
<dbReference type="RefSeq" id="XP_022258597.1">
    <property type="nucleotide sequence ID" value="XM_022402889.1"/>
</dbReference>
<sequence>MLRVFLVEIHIYQVPCDRWIERQKLAKGKVVHYATSSGFIRVSPALTLSDLRRVFPCQLDGEILPRNFVFLRRVGRNFTQVKKHQENELKVKNYIPPFASDPEIYIKESQNTRRSSWLQEEDSGVDELIDIQGQRSQDGSISPSDASPYNLSSGLPSPLTENLISPGGESGVMNNETISRRRAESAEISKKERGAVFQGFSRRSKITNSLYESGSGSQHVSRSIKSSTDSTPIPMEAKTEGKQRQIDYFDEKVEGGKLFQNTQGIIGRATTTFIKDEHCDEETRSNVDTTIILENDTERHCNEEAGSNEANAKFTGSSREKHCDENGVYNGATKLIIGADARKYCRGEVGSQKGEECLISEVFSKLPKRKVAELTRKKSGRKSVKKIKSCSSSRLPVFIGHLKHPLSRAGQEKGRYNIKPAKVFPKRTMLYSSKCQGRPTSDYNTYTSGQHRPISVHSNGTCSFVENVNKLTKASKLPRLVQNMKVFSRSDNATEKIKHAKINQSKVPQLTKREILTTTNRRINRLATKGRKSGIHNGKRKLINCSKYETIVDSRKNNERFIDQPDDVSRENITRKKATFTVSREYKTQTETWKRFQQIWRQLVETGSFQKRPFLLKRDFTDTNQLVWDKTKNSLILKNVPVTSKVSTFKIFPGVNLKMDYAVNNNVHSNLTELTYTEGNRRPSKHTPLSVKDTLMTNGHDTPFSVTSENVKMNFEHSNSVITRNAAVLSSINVNEKENERSEQNGSMFKLEGNVKRNYVTQHEVDSVRGVRSKQKSGSGIHISNLTNQITTSTTGCAEKNSLCRKVVGDISMNTTGQTTKELECPSHIFSIITSENSGGGNEHREKVNYATRSKRSKQKLFHKSGNGLENKNCAEVRNNTIEQLDNQTITGDITNAEGEQRDETKLNTNFNIRRNIKGNEFVQNYTHKNKEWRVEQKCASKDKSGGVTNNRNSRNFSVKMSIKTDVVTENKERFMDTRFNTNDGNYDKRKKSRGNIHLGVMSEYSELENCYLNINSPNETRADESVARSCNLSTTSGFIRGIEHLTNGTELNTATTFTNNNIPIIDEEESKKEDQNASESNVTAKNKGNESPQHLTAKSNVTAKNKGNESPQHLTAKSNVTAKNKGNESPQHLTPKSNVTAKNKGNESPQHLTAKSNVTAKNKGNESPQHLTAKSNVTAKNKGNESPQHLTAKSNVTAKNKGNESPQHLTARSRESRPNSVLSDTPGFGTHCDSLGDSGVELSARTPNSDGKTISNCDETSKRVLVKEMNSSVVTIIYDSCKPGTLRNYHITFRDVYKSPYDVENETQKKNIKTNIQNNYETDGHITADRSSKQVKDIRNSKRPVNFQLRRSRSDSDSLAIGRLRQVKSEATKSCHKDLNRKYAMSSFDLAEDEDLSSRVAKLRLILDHIILECRMSELKRENMLRRVKQLQLKASEKSDQVKSIWKKRYVEERNKSTPLEHECARYRNLLQKLHRELLAKMEFGFGNNNFAGKAGLPSSRLSAKISTARLLQEIEDLKQRVESTKFRLTAETKVSMKNKNEFVSVNIVIIF</sequence>
<feature type="compositionally biased region" description="Polar residues" evidence="1">
    <location>
        <begin position="1078"/>
        <end position="1211"/>
    </location>
</feature>
<protein>
    <submittedName>
        <fullName evidence="4">Uncharacterized protein LOC111089795</fullName>
    </submittedName>
</protein>